<evidence type="ECO:0000256" key="1">
    <source>
        <dbReference type="ARBA" id="ARBA00004609"/>
    </source>
</evidence>
<keyword evidence="11" id="KW-0472">Membrane</keyword>
<feature type="chain" id="PRO_5022802670" description="CFEM domain-containing protein" evidence="17">
    <location>
        <begin position="17"/>
        <end position="267"/>
    </location>
</feature>
<evidence type="ECO:0000256" key="12">
    <source>
        <dbReference type="ARBA" id="ARBA00023157"/>
    </source>
</evidence>
<organism evidence="19 20">
    <name type="scientific">Metarhizium rileyi (strain RCEF 4871)</name>
    <name type="common">Nomuraea rileyi</name>
    <dbReference type="NCBI Taxonomy" id="1649241"/>
    <lineage>
        <taxon>Eukaryota</taxon>
        <taxon>Fungi</taxon>
        <taxon>Dikarya</taxon>
        <taxon>Ascomycota</taxon>
        <taxon>Pezizomycotina</taxon>
        <taxon>Sordariomycetes</taxon>
        <taxon>Hypocreomycetidae</taxon>
        <taxon>Hypocreales</taxon>
        <taxon>Clavicipitaceae</taxon>
        <taxon>Metarhizium</taxon>
    </lineage>
</organism>
<dbReference type="GO" id="GO:0005886">
    <property type="term" value="C:plasma membrane"/>
    <property type="evidence" value="ECO:0007669"/>
    <property type="project" value="UniProtKB-SubCell"/>
</dbReference>
<evidence type="ECO:0000313" key="19">
    <source>
        <dbReference type="EMBL" id="TWU78785.1"/>
    </source>
</evidence>
<feature type="disulfide bond" evidence="15">
    <location>
        <begin position="53"/>
        <end position="86"/>
    </location>
</feature>
<evidence type="ECO:0000256" key="3">
    <source>
        <dbReference type="ARBA" id="ARBA00010031"/>
    </source>
</evidence>
<keyword evidence="13" id="KW-0325">Glycoprotein</keyword>
<evidence type="ECO:0000256" key="7">
    <source>
        <dbReference type="ARBA" id="ARBA00022622"/>
    </source>
</evidence>
<feature type="domain" description="CFEM" evidence="18">
    <location>
        <begin position="1"/>
        <end position="113"/>
    </location>
</feature>
<dbReference type="Pfam" id="PF05730">
    <property type="entry name" value="CFEM"/>
    <property type="match status" value="1"/>
</dbReference>
<keyword evidence="14" id="KW-0449">Lipoprotein</keyword>
<keyword evidence="8 15" id="KW-0479">Metal-binding</keyword>
<comment type="subcellular location">
    <subcellularLocation>
        <location evidence="1">Cell membrane</location>
        <topology evidence="1">Lipid-anchor</topology>
        <topology evidence="1">GPI-anchor</topology>
    </subcellularLocation>
    <subcellularLocation>
        <location evidence="2">Secreted</location>
    </subcellularLocation>
</comment>
<feature type="compositionally biased region" description="Polar residues" evidence="16">
    <location>
        <begin position="103"/>
        <end position="114"/>
    </location>
</feature>
<comment type="caution">
    <text evidence="15">Lacks conserved residue(s) required for the propagation of feature annotation.</text>
</comment>
<feature type="disulfide bond" evidence="15">
    <location>
        <begin position="44"/>
        <end position="51"/>
    </location>
</feature>
<evidence type="ECO:0000256" key="14">
    <source>
        <dbReference type="ARBA" id="ARBA00023288"/>
    </source>
</evidence>
<dbReference type="InterPro" id="IPR051735">
    <property type="entry name" value="CFEM_domain"/>
</dbReference>
<protein>
    <recommendedName>
        <fullName evidence="18">CFEM domain-containing protein</fullName>
    </recommendedName>
</protein>
<keyword evidence="12 15" id="KW-1015">Disulfide bond</keyword>
<evidence type="ECO:0000256" key="13">
    <source>
        <dbReference type="ARBA" id="ARBA00023180"/>
    </source>
</evidence>
<feature type="compositionally biased region" description="Polar residues" evidence="16">
    <location>
        <begin position="178"/>
        <end position="188"/>
    </location>
</feature>
<dbReference type="GO" id="GO:0098552">
    <property type="term" value="C:side of membrane"/>
    <property type="evidence" value="ECO:0007669"/>
    <property type="project" value="UniProtKB-KW"/>
</dbReference>
<dbReference type="PANTHER" id="PTHR37928">
    <property type="entry name" value="CFEM DOMAIN PROTEIN (AFU_ORTHOLOGUE AFUA_6G14090)"/>
    <property type="match status" value="1"/>
</dbReference>
<dbReference type="AlphaFoldDB" id="A0A5C6GP60"/>
<evidence type="ECO:0000256" key="4">
    <source>
        <dbReference type="ARBA" id="ARBA00022475"/>
    </source>
</evidence>
<dbReference type="GO" id="GO:0046872">
    <property type="term" value="F:metal ion binding"/>
    <property type="evidence" value="ECO:0007669"/>
    <property type="project" value="UniProtKB-UniRule"/>
</dbReference>
<dbReference type="PROSITE" id="PS52012">
    <property type="entry name" value="CFEM"/>
    <property type="match status" value="1"/>
</dbReference>
<evidence type="ECO:0000256" key="11">
    <source>
        <dbReference type="ARBA" id="ARBA00023136"/>
    </source>
</evidence>
<keyword evidence="6 15" id="KW-0349">Heme</keyword>
<dbReference type="SMART" id="SM00747">
    <property type="entry name" value="CFEM"/>
    <property type="match status" value="1"/>
</dbReference>
<dbReference type="EMBL" id="SBHS01000001">
    <property type="protein sequence ID" value="TWU78785.1"/>
    <property type="molecule type" value="Genomic_DNA"/>
</dbReference>
<dbReference type="PANTHER" id="PTHR37928:SF1">
    <property type="entry name" value="CFEM DOMAIN PROTEIN (AFU_ORTHOLOGUE AFUA_6G14090)"/>
    <property type="match status" value="1"/>
</dbReference>
<keyword evidence="4" id="KW-1003">Cell membrane</keyword>
<feature type="compositionally biased region" description="Low complexity" evidence="16">
    <location>
        <begin position="189"/>
        <end position="244"/>
    </location>
</feature>
<keyword evidence="10 15" id="KW-0408">Iron</keyword>
<feature type="binding site" description="axial binding residue" evidence="15">
    <location>
        <position position="48"/>
    </location>
    <ligand>
        <name>heme</name>
        <dbReference type="ChEBI" id="CHEBI:30413"/>
    </ligand>
    <ligandPart>
        <name>Fe</name>
        <dbReference type="ChEBI" id="CHEBI:18248"/>
    </ligandPart>
</feature>
<name>A0A5C6GP60_METRR</name>
<dbReference type="Proteomes" id="UP000317257">
    <property type="component" value="Unassembled WGS sequence"/>
</dbReference>
<feature type="region of interest" description="Disordered" evidence="16">
    <location>
        <begin position="96"/>
        <end position="126"/>
    </location>
</feature>
<evidence type="ECO:0000256" key="8">
    <source>
        <dbReference type="ARBA" id="ARBA00022723"/>
    </source>
</evidence>
<comment type="similarity">
    <text evidence="3">Belongs to the RBT5 family.</text>
</comment>
<evidence type="ECO:0000256" key="15">
    <source>
        <dbReference type="PROSITE-ProRule" id="PRU01356"/>
    </source>
</evidence>
<evidence type="ECO:0000259" key="18">
    <source>
        <dbReference type="PROSITE" id="PS52012"/>
    </source>
</evidence>
<feature type="region of interest" description="Disordered" evidence="16">
    <location>
        <begin position="178"/>
        <end position="244"/>
    </location>
</feature>
<reference evidence="20" key="1">
    <citation type="submission" date="2018-12" db="EMBL/GenBank/DDBJ databases">
        <title>The complete genome of Metarhizium rileyi, a key fungal pathogen of Lepidoptera.</title>
        <authorList>
            <person name="Binneck E."/>
            <person name="Lastra C.C.L."/>
            <person name="Sosa-Gomez D.R."/>
        </authorList>
    </citation>
    <scope>NUCLEOTIDE SEQUENCE [LARGE SCALE GENOMIC DNA]</scope>
    <source>
        <strain evidence="20">Cep018-CH2</strain>
    </source>
</reference>
<evidence type="ECO:0000256" key="10">
    <source>
        <dbReference type="ARBA" id="ARBA00023004"/>
    </source>
</evidence>
<gene>
    <name evidence="19" type="ORF">ED733_007009</name>
</gene>
<keyword evidence="9 17" id="KW-0732">Signal</keyword>
<dbReference type="InterPro" id="IPR008427">
    <property type="entry name" value="Extracellular_membr_CFEM_dom"/>
</dbReference>
<evidence type="ECO:0000256" key="17">
    <source>
        <dbReference type="SAM" id="SignalP"/>
    </source>
</evidence>
<evidence type="ECO:0000313" key="20">
    <source>
        <dbReference type="Proteomes" id="UP000317257"/>
    </source>
</evidence>
<dbReference type="GO" id="GO:0005576">
    <property type="term" value="C:extracellular region"/>
    <property type="evidence" value="ECO:0007669"/>
    <property type="project" value="UniProtKB-SubCell"/>
</dbReference>
<feature type="signal peptide" evidence="17">
    <location>
        <begin position="1"/>
        <end position="16"/>
    </location>
</feature>
<keyword evidence="5" id="KW-0964">Secreted</keyword>
<proteinExistence type="inferred from homology"/>
<evidence type="ECO:0000256" key="6">
    <source>
        <dbReference type="ARBA" id="ARBA00022617"/>
    </source>
</evidence>
<sequence>MKSAVFALTLVAAAAAQDVSALAQCGQTCANNMMAADKAEELGCKASDLKCLCSNANFLYGLRDCSRAICSDQDANKVVEYGVRVCKDAGVEVTGGNGGNGGDASQTGTKSGDATHTGEGGSGVRVTTIYGTETGTDGKVITTPVATSTISGDNGGAGGSAVTYTTNGSQVVTTIATAVTSPTGSESPSATETGSKSGSESSTSGSGSESTSEGNGSASRTSEGGSGSETTASSGNGGASSTSTGLAAHITAAPGILAVAGLAALLI</sequence>
<evidence type="ECO:0000256" key="9">
    <source>
        <dbReference type="ARBA" id="ARBA00022729"/>
    </source>
</evidence>
<evidence type="ECO:0000256" key="2">
    <source>
        <dbReference type="ARBA" id="ARBA00004613"/>
    </source>
</evidence>
<evidence type="ECO:0000256" key="16">
    <source>
        <dbReference type="SAM" id="MobiDB-lite"/>
    </source>
</evidence>
<evidence type="ECO:0000256" key="5">
    <source>
        <dbReference type="ARBA" id="ARBA00022525"/>
    </source>
</evidence>
<comment type="caution">
    <text evidence="19">The sequence shown here is derived from an EMBL/GenBank/DDBJ whole genome shotgun (WGS) entry which is preliminary data.</text>
</comment>
<keyword evidence="7" id="KW-0336">GPI-anchor</keyword>
<accession>A0A5C6GP60</accession>